<sequence>MSSDQNIYVSNGTCYSEAGKELGDEFIPCGNDVYGHQTCCGKGDKCLADSACFGVYKTGYGSSLTYMAGCTDPDYASSSCPKKFFGQEWEALTLCDNSGGAWAPCSQEGNPSTLQPGSYCSCTDASKTTVAFKDNTVLANIASLPQSTGATIQFLDGHTPTAAASSTETTAGSASAGTTGSNPGPSQTGSNASSGSGTPTQTGSNSASGSASGSTTASGTATGSGSTSSQGSSGGGSSSSSNSSSGLSSGAKIGIGVGVALGVSLLLGILALLFLRRRRRRSAAPASSSTEAGSIKKEKPLKHINTPPVPELDGPPVLEADGRAANPSAMRSELEGTNVFTAANLRAQEGSTLPQHPDQAELAAGTPGNGMRTEGGRYIPYRPPPGHTAQTGGPGANGMAEMSAVKTPPPES</sequence>
<feature type="compositionally biased region" description="Low complexity" evidence="5">
    <location>
        <begin position="238"/>
        <end position="248"/>
    </location>
</feature>
<feature type="region of interest" description="Disordered" evidence="5">
    <location>
        <begin position="162"/>
        <end position="248"/>
    </location>
</feature>
<dbReference type="OrthoDB" id="4148662at2759"/>
<evidence type="ECO:0000256" key="6">
    <source>
        <dbReference type="SAM" id="Phobius"/>
    </source>
</evidence>
<dbReference type="GO" id="GO:0016020">
    <property type="term" value="C:membrane"/>
    <property type="evidence" value="ECO:0007669"/>
    <property type="project" value="UniProtKB-SubCell"/>
</dbReference>
<proteinExistence type="predicted"/>
<evidence type="ECO:0000256" key="1">
    <source>
        <dbReference type="ARBA" id="ARBA00004167"/>
    </source>
</evidence>
<evidence type="ECO:0000256" key="4">
    <source>
        <dbReference type="ARBA" id="ARBA00023136"/>
    </source>
</evidence>
<feature type="compositionally biased region" description="Low complexity" evidence="5">
    <location>
        <begin position="193"/>
        <end position="231"/>
    </location>
</feature>
<dbReference type="PANTHER" id="PTHR15549">
    <property type="entry name" value="PAIRED IMMUNOGLOBULIN-LIKE TYPE 2 RECEPTOR"/>
    <property type="match status" value="1"/>
</dbReference>
<evidence type="ECO:0000256" key="3">
    <source>
        <dbReference type="ARBA" id="ARBA00022989"/>
    </source>
</evidence>
<comment type="subcellular location">
    <subcellularLocation>
        <location evidence="1">Membrane</location>
        <topology evidence="1">Single-pass membrane protein</topology>
    </subcellularLocation>
</comment>
<feature type="region of interest" description="Disordered" evidence="5">
    <location>
        <begin position="281"/>
        <end position="319"/>
    </location>
</feature>
<dbReference type="Proteomes" id="UP000799324">
    <property type="component" value="Unassembled WGS sequence"/>
</dbReference>
<accession>A0A6A6T239</accession>
<reference evidence="7" key="1">
    <citation type="journal article" date="2020" name="Stud. Mycol.">
        <title>101 Dothideomycetes genomes: a test case for predicting lifestyles and emergence of pathogens.</title>
        <authorList>
            <person name="Haridas S."/>
            <person name="Albert R."/>
            <person name="Binder M."/>
            <person name="Bloem J."/>
            <person name="Labutti K."/>
            <person name="Salamov A."/>
            <person name="Andreopoulos B."/>
            <person name="Baker S."/>
            <person name="Barry K."/>
            <person name="Bills G."/>
            <person name="Bluhm B."/>
            <person name="Cannon C."/>
            <person name="Castanera R."/>
            <person name="Culley D."/>
            <person name="Daum C."/>
            <person name="Ezra D."/>
            <person name="Gonzalez J."/>
            <person name="Henrissat B."/>
            <person name="Kuo A."/>
            <person name="Liang C."/>
            <person name="Lipzen A."/>
            <person name="Lutzoni F."/>
            <person name="Magnuson J."/>
            <person name="Mondo S."/>
            <person name="Nolan M."/>
            <person name="Ohm R."/>
            <person name="Pangilinan J."/>
            <person name="Park H.-J."/>
            <person name="Ramirez L."/>
            <person name="Alfaro M."/>
            <person name="Sun H."/>
            <person name="Tritt A."/>
            <person name="Yoshinaga Y."/>
            <person name="Zwiers L.-H."/>
            <person name="Turgeon B."/>
            <person name="Goodwin S."/>
            <person name="Spatafora J."/>
            <person name="Crous P."/>
            <person name="Grigoriev I."/>
        </authorList>
    </citation>
    <scope>NUCLEOTIDE SEQUENCE</scope>
    <source>
        <strain evidence="7">CBS 122681</strain>
    </source>
</reference>
<gene>
    <name evidence="7" type="ORF">K491DRAFT_718500</name>
</gene>
<feature type="compositionally biased region" description="Low complexity" evidence="5">
    <location>
        <begin position="162"/>
        <end position="181"/>
    </location>
</feature>
<evidence type="ECO:0000256" key="2">
    <source>
        <dbReference type="ARBA" id="ARBA00022692"/>
    </source>
</evidence>
<dbReference type="AlphaFoldDB" id="A0A6A6T239"/>
<keyword evidence="4 6" id="KW-0472">Membrane</keyword>
<feature type="compositionally biased region" description="Polar residues" evidence="5">
    <location>
        <begin position="182"/>
        <end position="192"/>
    </location>
</feature>
<dbReference type="GO" id="GO:0071944">
    <property type="term" value="C:cell periphery"/>
    <property type="evidence" value="ECO:0007669"/>
    <property type="project" value="UniProtKB-ARBA"/>
</dbReference>
<keyword evidence="8" id="KW-1185">Reference proteome</keyword>
<evidence type="ECO:0000256" key="5">
    <source>
        <dbReference type="SAM" id="MobiDB-lite"/>
    </source>
</evidence>
<dbReference type="InterPro" id="IPR051694">
    <property type="entry name" value="Immunoregulatory_rcpt-like"/>
</dbReference>
<protein>
    <submittedName>
        <fullName evidence="7">Uncharacterized protein</fullName>
    </submittedName>
</protein>
<organism evidence="7 8">
    <name type="scientific">Lophiostoma macrostomum CBS 122681</name>
    <dbReference type="NCBI Taxonomy" id="1314788"/>
    <lineage>
        <taxon>Eukaryota</taxon>
        <taxon>Fungi</taxon>
        <taxon>Dikarya</taxon>
        <taxon>Ascomycota</taxon>
        <taxon>Pezizomycotina</taxon>
        <taxon>Dothideomycetes</taxon>
        <taxon>Pleosporomycetidae</taxon>
        <taxon>Pleosporales</taxon>
        <taxon>Lophiostomataceae</taxon>
        <taxon>Lophiostoma</taxon>
    </lineage>
</organism>
<keyword evidence="2 6" id="KW-0812">Transmembrane</keyword>
<feature type="region of interest" description="Disordered" evidence="5">
    <location>
        <begin position="350"/>
        <end position="412"/>
    </location>
</feature>
<name>A0A6A6T239_9PLEO</name>
<dbReference type="EMBL" id="MU004391">
    <property type="protein sequence ID" value="KAF2652928.1"/>
    <property type="molecule type" value="Genomic_DNA"/>
</dbReference>
<feature type="transmembrane region" description="Helical" evidence="6">
    <location>
        <begin position="253"/>
        <end position="275"/>
    </location>
</feature>
<keyword evidence="3 6" id="KW-1133">Transmembrane helix</keyword>
<evidence type="ECO:0000313" key="8">
    <source>
        <dbReference type="Proteomes" id="UP000799324"/>
    </source>
</evidence>
<evidence type="ECO:0000313" key="7">
    <source>
        <dbReference type="EMBL" id="KAF2652928.1"/>
    </source>
</evidence>